<dbReference type="AlphaFoldDB" id="A0A0A6P7S6"/>
<sequence length="381" mass="43644">MEIITIKESLKKGEDSDRQFKENFTSIDKLAVEISAFANSNGGEIYIGVDDNSTIKGLSSDEIKRLNQWISNASSQKIEPPIFVQTQIVLIDDKKLMIITIPKGINKPYSVNKSEFWVKNGADKRRASREELFRLMQSSNSLYADEMDAGIGLDSFDFFYFSEFYKAVYGETLENINISKEQLLENFKLVKENHLTLAGLLLFGKHVEFMKPQFCVKGTYYLNEDEFLDKEDMGGKLFEQQKKGVDFILRHLRRRQKGKDFNSPGELEIPAAALKEAVANALVHRDYFINSSIFINIFNDRVEIVSAGLLPNTLNVENIKLGIHIERNPIILSFMAKFQDSGYTGRGSGIPRMLRLCQEKKVPLKLINDTDRNQFKVIFYR</sequence>
<comment type="caution">
    <text evidence="2">The sequence shown here is derived from an EMBL/GenBank/DDBJ whole genome shotgun (WGS) entry which is preliminary data.</text>
</comment>
<dbReference type="PANTHER" id="PTHR30595:SF6">
    <property type="entry name" value="SCHLAFEN ALBA-2 DOMAIN-CONTAINING PROTEIN"/>
    <property type="match status" value="1"/>
</dbReference>
<feature type="domain" description="Schlafen AlbA-2" evidence="1">
    <location>
        <begin position="14"/>
        <end position="127"/>
    </location>
</feature>
<evidence type="ECO:0000313" key="2">
    <source>
        <dbReference type="EMBL" id="KHD10965.1"/>
    </source>
</evidence>
<dbReference type="Pfam" id="PF04326">
    <property type="entry name" value="SLFN_AlbA_2"/>
    <property type="match status" value="1"/>
</dbReference>
<name>A0A0A6P7S6_9GAMM</name>
<gene>
    <name evidence="2" type="ORF">PN36_16095</name>
</gene>
<dbReference type="Gene3D" id="3.30.950.30">
    <property type="entry name" value="Schlafen, AAA domain"/>
    <property type="match status" value="1"/>
</dbReference>
<reference evidence="2 3" key="1">
    <citation type="journal article" date="2016" name="Front. Microbiol.">
        <title>Single-Cell (Meta-)Genomics of a Dimorphic Candidatus Thiomargarita nelsonii Reveals Genomic Plasticity.</title>
        <authorList>
            <person name="Flood B.E."/>
            <person name="Fliss P."/>
            <person name="Jones D.S."/>
            <person name="Dick G.J."/>
            <person name="Jain S."/>
            <person name="Kaster A.K."/>
            <person name="Winkel M."/>
            <person name="Mussmann M."/>
            <person name="Bailey J."/>
        </authorList>
    </citation>
    <scope>NUCLEOTIDE SEQUENCE [LARGE SCALE GENOMIC DNA]</scope>
    <source>
        <strain evidence="2">Hydrate Ridge</strain>
    </source>
</reference>
<keyword evidence="3" id="KW-1185">Reference proteome</keyword>
<dbReference type="Gene3D" id="3.30.565.60">
    <property type="match status" value="1"/>
</dbReference>
<dbReference type="Pfam" id="PF13749">
    <property type="entry name" value="HATPase_c_4"/>
    <property type="match status" value="1"/>
</dbReference>
<organism evidence="2 3">
    <name type="scientific">Candidatus Thiomargarita nelsonii</name>
    <dbReference type="NCBI Taxonomy" id="1003181"/>
    <lineage>
        <taxon>Bacteria</taxon>
        <taxon>Pseudomonadati</taxon>
        <taxon>Pseudomonadota</taxon>
        <taxon>Gammaproteobacteria</taxon>
        <taxon>Thiotrichales</taxon>
        <taxon>Thiotrichaceae</taxon>
        <taxon>Thiomargarita</taxon>
    </lineage>
</organism>
<dbReference type="InterPro" id="IPR038475">
    <property type="entry name" value="RecG_C_sf"/>
</dbReference>
<dbReference type="PANTHER" id="PTHR30595">
    <property type="entry name" value="GLPR-RELATED TRANSCRIPTIONAL REPRESSOR"/>
    <property type="match status" value="1"/>
</dbReference>
<dbReference type="Proteomes" id="UP000030428">
    <property type="component" value="Unassembled WGS sequence"/>
</dbReference>
<dbReference type="EMBL" id="JSZA02000059">
    <property type="protein sequence ID" value="KHD10965.1"/>
    <property type="molecule type" value="Genomic_DNA"/>
</dbReference>
<proteinExistence type="predicted"/>
<evidence type="ECO:0000259" key="1">
    <source>
        <dbReference type="Pfam" id="PF04326"/>
    </source>
</evidence>
<accession>A0A0A6P7S6</accession>
<dbReference type="InterPro" id="IPR038461">
    <property type="entry name" value="Schlafen_AlbA_2_dom_sf"/>
</dbReference>
<evidence type="ECO:0000313" key="3">
    <source>
        <dbReference type="Proteomes" id="UP000030428"/>
    </source>
</evidence>
<dbReference type="InterPro" id="IPR007421">
    <property type="entry name" value="Schlafen_AlbA_2_dom"/>
</dbReference>
<protein>
    <recommendedName>
        <fullName evidence="1">Schlafen AlbA-2 domain-containing protein</fullName>
    </recommendedName>
</protein>